<dbReference type="Proteomes" id="UP000295217">
    <property type="component" value="Unassembled WGS sequence"/>
</dbReference>
<feature type="compositionally biased region" description="Pro residues" evidence="1">
    <location>
        <begin position="47"/>
        <end position="65"/>
    </location>
</feature>
<evidence type="ECO:0000313" key="3">
    <source>
        <dbReference type="Proteomes" id="UP000295217"/>
    </source>
</evidence>
<feature type="region of interest" description="Disordered" evidence="1">
    <location>
        <begin position="38"/>
        <end position="75"/>
    </location>
</feature>
<name>A0A4V2YRQ4_9ACTN</name>
<sequence length="75" mass="7610">MSRRSDEEGSEMAVCGSCGNRVSELARECARCRAPIAASPAPVAAAVPPPPSGRVTAPPPAPRPGTQPIDVAPFS</sequence>
<organism evidence="2 3">
    <name type="scientific">Jiangella aurantiaca</name>
    <dbReference type="NCBI Taxonomy" id="2530373"/>
    <lineage>
        <taxon>Bacteria</taxon>
        <taxon>Bacillati</taxon>
        <taxon>Actinomycetota</taxon>
        <taxon>Actinomycetes</taxon>
        <taxon>Jiangellales</taxon>
        <taxon>Jiangellaceae</taxon>
        <taxon>Jiangella</taxon>
    </lineage>
</organism>
<dbReference type="EMBL" id="SMLB01000044">
    <property type="protein sequence ID" value="TDD66057.1"/>
    <property type="molecule type" value="Genomic_DNA"/>
</dbReference>
<evidence type="ECO:0000256" key="1">
    <source>
        <dbReference type="SAM" id="MobiDB-lite"/>
    </source>
</evidence>
<feature type="non-terminal residue" evidence="2">
    <location>
        <position position="75"/>
    </location>
</feature>
<protein>
    <submittedName>
        <fullName evidence="2">Uncharacterized protein</fullName>
    </submittedName>
</protein>
<comment type="caution">
    <text evidence="2">The sequence shown here is derived from an EMBL/GenBank/DDBJ whole genome shotgun (WGS) entry which is preliminary data.</text>
</comment>
<gene>
    <name evidence="2" type="ORF">E1262_23520</name>
</gene>
<accession>A0A4V2YRQ4</accession>
<evidence type="ECO:0000313" key="2">
    <source>
        <dbReference type="EMBL" id="TDD66057.1"/>
    </source>
</evidence>
<keyword evidence="3" id="KW-1185">Reference proteome</keyword>
<reference evidence="2 3" key="1">
    <citation type="submission" date="2019-02" db="EMBL/GenBank/DDBJ databases">
        <title>Draft genome sequences of novel Actinobacteria.</title>
        <authorList>
            <person name="Sahin N."/>
            <person name="Ay H."/>
            <person name="Saygin H."/>
        </authorList>
    </citation>
    <scope>NUCLEOTIDE SEQUENCE [LARGE SCALE GENOMIC DNA]</scope>
    <source>
        <strain evidence="2 3">8K307</strain>
    </source>
</reference>
<dbReference type="AlphaFoldDB" id="A0A4V2YRQ4"/>
<proteinExistence type="predicted"/>